<dbReference type="AlphaFoldDB" id="A0A6A6Q6N2"/>
<keyword evidence="5" id="KW-1185">Reference proteome</keyword>
<dbReference type="EMBL" id="MU001631">
    <property type="protein sequence ID" value="KAF2487644.1"/>
    <property type="molecule type" value="Genomic_DNA"/>
</dbReference>
<feature type="compositionally biased region" description="Polar residues" evidence="3">
    <location>
        <begin position="167"/>
        <end position="183"/>
    </location>
</feature>
<feature type="compositionally biased region" description="Basic and acidic residues" evidence="3">
    <location>
        <begin position="789"/>
        <end position="802"/>
    </location>
</feature>
<dbReference type="Gene3D" id="3.80.10.10">
    <property type="entry name" value="Ribonuclease Inhibitor"/>
    <property type="match status" value="3"/>
</dbReference>
<dbReference type="InterPro" id="IPR001611">
    <property type="entry name" value="Leu-rich_rpt"/>
</dbReference>
<dbReference type="GeneID" id="54476084"/>
<reference evidence="4" key="1">
    <citation type="journal article" date="2020" name="Stud. Mycol.">
        <title>101 Dothideomycetes genomes: a test case for predicting lifestyles and emergence of pathogens.</title>
        <authorList>
            <person name="Haridas S."/>
            <person name="Albert R."/>
            <person name="Binder M."/>
            <person name="Bloem J."/>
            <person name="Labutti K."/>
            <person name="Salamov A."/>
            <person name="Andreopoulos B."/>
            <person name="Baker S."/>
            <person name="Barry K."/>
            <person name="Bills G."/>
            <person name="Bluhm B."/>
            <person name="Cannon C."/>
            <person name="Castanera R."/>
            <person name="Culley D."/>
            <person name="Daum C."/>
            <person name="Ezra D."/>
            <person name="Gonzalez J."/>
            <person name="Henrissat B."/>
            <person name="Kuo A."/>
            <person name="Liang C."/>
            <person name="Lipzen A."/>
            <person name="Lutzoni F."/>
            <person name="Magnuson J."/>
            <person name="Mondo S."/>
            <person name="Nolan M."/>
            <person name="Ohm R."/>
            <person name="Pangilinan J."/>
            <person name="Park H.-J."/>
            <person name="Ramirez L."/>
            <person name="Alfaro M."/>
            <person name="Sun H."/>
            <person name="Tritt A."/>
            <person name="Yoshinaga Y."/>
            <person name="Zwiers L.-H."/>
            <person name="Turgeon B."/>
            <person name="Goodwin S."/>
            <person name="Spatafora J."/>
            <person name="Crous P."/>
            <person name="Grigoriev I."/>
        </authorList>
    </citation>
    <scope>NUCLEOTIDE SEQUENCE</scope>
    <source>
        <strain evidence="4">CBS 113389</strain>
    </source>
</reference>
<dbReference type="SMART" id="SM00364">
    <property type="entry name" value="LRR_BAC"/>
    <property type="match status" value="6"/>
</dbReference>
<feature type="compositionally biased region" description="Polar residues" evidence="3">
    <location>
        <begin position="249"/>
        <end position="273"/>
    </location>
</feature>
<dbReference type="PANTHER" id="PTHR48051">
    <property type="match status" value="1"/>
</dbReference>
<organism evidence="4 5">
    <name type="scientific">Neohortaea acidophila</name>
    <dbReference type="NCBI Taxonomy" id="245834"/>
    <lineage>
        <taxon>Eukaryota</taxon>
        <taxon>Fungi</taxon>
        <taxon>Dikarya</taxon>
        <taxon>Ascomycota</taxon>
        <taxon>Pezizomycotina</taxon>
        <taxon>Dothideomycetes</taxon>
        <taxon>Dothideomycetidae</taxon>
        <taxon>Mycosphaerellales</taxon>
        <taxon>Teratosphaeriaceae</taxon>
        <taxon>Neohortaea</taxon>
    </lineage>
</organism>
<evidence type="ECO:0000313" key="4">
    <source>
        <dbReference type="EMBL" id="KAF2487644.1"/>
    </source>
</evidence>
<dbReference type="InterPro" id="IPR003591">
    <property type="entry name" value="Leu-rich_rpt_typical-subtyp"/>
</dbReference>
<evidence type="ECO:0008006" key="6">
    <source>
        <dbReference type="Google" id="ProtNLM"/>
    </source>
</evidence>
<feature type="compositionally biased region" description="Polar residues" evidence="3">
    <location>
        <begin position="1"/>
        <end position="12"/>
    </location>
</feature>
<dbReference type="SMART" id="SM00369">
    <property type="entry name" value="LRR_TYP"/>
    <property type="match status" value="6"/>
</dbReference>
<gene>
    <name evidence="4" type="ORF">BDY17DRAFT_307003</name>
</gene>
<evidence type="ECO:0000256" key="2">
    <source>
        <dbReference type="ARBA" id="ARBA00022737"/>
    </source>
</evidence>
<evidence type="ECO:0000256" key="1">
    <source>
        <dbReference type="ARBA" id="ARBA00022614"/>
    </source>
</evidence>
<accession>A0A6A6Q6N2</accession>
<keyword evidence="2" id="KW-0677">Repeat</keyword>
<feature type="region of interest" description="Disordered" evidence="3">
    <location>
        <begin position="778"/>
        <end position="802"/>
    </location>
</feature>
<feature type="compositionally biased region" description="Polar residues" evidence="3">
    <location>
        <begin position="130"/>
        <end position="141"/>
    </location>
</feature>
<sequence>MDEADQPTTAVNKLSGIPRPTRLPVLKAKSSIPVPQRSQSIAEAPRPGNAPTKSVIRPPVPPFAQPPPPSTLVPRNNGSNYAPNNSTRRVTSQGTAVKPTARTNARAPVPSSAKSSQNLQNTESHDRLSSLDTTRSASRQGANDEPTIEHAATTLAPDILKPKKTSRPSLSDRTIESLQSLPSTPGDRRRSNFFSPESLMGPPPRPASSVSRNGGTANSRPGTSDGNFVKPGLPSSAIKPPASAKAAVRSSNIGLGDPSSTPIRRNLSSSFQRQSDHGKVESHSSTSKAFAKPATPSANLDRHPAPKPRPLSKTLIERPTNARASLSSAFGSTISDVNKTPAKTLRLGSQQSTHGHESAVPKTSSAALRQQIAAAKAAARKESVKHDSALGDVVVSTSQTSFDLQLDPFNQAPRDEKHILSNRINAARTDGKLNIAAMALKQIPAEVLNMYDAAAMEESRVSWAEAVDLTRFNAADNEIEELSEAVFPDRAAADFDMDDQTEGNQFAGLETLDLHGNRLSQLPIGMRRLERLTSLNLSNNRLDNSCLEVVAQISTLKDLKLGNNAISGALPSSIAQLKRLESLDVRSNRLLSLPDALRELMSLRVLNVSGNQLTALPMASLHGVTLTDIDASNNALIASVFPVGGRGGHPTLQILNVANNSLAALTFDGELSLPQLRSLDVSYNKLTDLPPMHDWAQLHTFLASENKIADIPPGFTALRKLRNVNFTGNELRSLDPEIARMDALESLVLASNPLRERKFLTLNAGEIKRILKARLEPTEGAGADAGEQDTGHSAEGDKTLDKSSKTTPWILKARDALDLSGCGFTDDVDDRLGAFLQHHEPKHIHLQSNTLSIVPPALSLAHRLGSLDLSGNPLQRVYLSIDLTILSLQELNISRCNIITLDLLVTHLQAPRLQALDISANRIPGALPDLHAAYPALRTLAANDNKFASVTAESLRGYHVVNLMSNDIAYLPPEVGLLWEEGLRNFEVGRNVFRVPGHRVLEKGTEATMRWLRDRLPAADGD</sequence>
<protein>
    <recommendedName>
        <fullName evidence="6">Leucine-rich repeat-containing protein 40</fullName>
    </recommendedName>
</protein>
<dbReference type="InterPro" id="IPR050216">
    <property type="entry name" value="LRR_domain-containing"/>
</dbReference>
<dbReference type="InterPro" id="IPR032675">
    <property type="entry name" value="LRR_dom_sf"/>
</dbReference>
<dbReference type="SUPFAM" id="SSF52058">
    <property type="entry name" value="L domain-like"/>
    <property type="match status" value="2"/>
</dbReference>
<dbReference type="GO" id="GO:0005737">
    <property type="term" value="C:cytoplasm"/>
    <property type="evidence" value="ECO:0007669"/>
    <property type="project" value="TreeGrafter"/>
</dbReference>
<feature type="compositionally biased region" description="Polar residues" evidence="3">
    <location>
        <begin position="73"/>
        <end position="95"/>
    </location>
</feature>
<feature type="compositionally biased region" description="Low complexity" evidence="3">
    <location>
        <begin position="234"/>
        <end position="247"/>
    </location>
</feature>
<evidence type="ECO:0000256" key="3">
    <source>
        <dbReference type="SAM" id="MobiDB-lite"/>
    </source>
</evidence>
<dbReference type="Proteomes" id="UP000799767">
    <property type="component" value="Unassembled WGS sequence"/>
</dbReference>
<dbReference type="OrthoDB" id="676979at2759"/>
<feature type="compositionally biased region" description="Polar residues" evidence="3">
    <location>
        <begin position="208"/>
        <end position="226"/>
    </location>
</feature>
<dbReference type="PROSITE" id="PS51450">
    <property type="entry name" value="LRR"/>
    <property type="match status" value="1"/>
</dbReference>
<proteinExistence type="predicted"/>
<keyword evidence="1" id="KW-0433">Leucine-rich repeat</keyword>
<feature type="compositionally biased region" description="Polar residues" evidence="3">
    <location>
        <begin position="112"/>
        <end position="122"/>
    </location>
</feature>
<name>A0A6A6Q6N2_9PEZI</name>
<evidence type="ECO:0000313" key="5">
    <source>
        <dbReference type="Proteomes" id="UP000799767"/>
    </source>
</evidence>
<dbReference type="Pfam" id="PF13855">
    <property type="entry name" value="LRR_8"/>
    <property type="match status" value="1"/>
</dbReference>
<dbReference type="RefSeq" id="XP_033594213.1">
    <property type="nucleotide sequence ID" value="XM_033735082.1"/>
</dbReference>
<feature type="compositionally biased region" description="Pro residues" evidence="3">
    <location>
        <begin position="58"/>
        <end position="71"/>
    </location>
</feature>
<feature type="region of interest" description="Disordered" evidence="3">
    <location>
        <begin position="1"/>
        <end position="318"/>
    </location>
</feature>
<dbReference type="PANTHER" id="PTHR48051:SF54">
    <property type="entry name" value="LEUCINE-RICH REPEAT-CONTAINING PROTEIN"/>
    <property type="match status" value="1"/>
</dbReference>